<protein>
    <recommendedName>
        <fullName evidence="1">3-keto-alpha-glucoside-1,2-lyase/3-keto-2-hydroxy-glucal hydratase domain-containing protein</fullName>
    </recommendedName>
</protein>
<feature type="domain" description="3-keto-alpha-glucoside-1,2-lyase/3-keto-2-hydroxy-glucal hydratase" evidence="1">
    <location>
        <begin position="47"/>
        <end position="223"/>
    </location>
</feature>
<gene>
    <name evidence="2" type="ORF">METZ01_LOCUS137105</name>
</gene>
<dbReference type="GO" id="GO:0016787">
    <property type="term" value="F:hydrolase activity"/>
    <property type="evidence" value="ECO:0007669"/>
    <property type="project" value="InterPro"/>
</dbReference>
<dbReference type="Pfam" id="PF06439">
    <property type="entry name" value="3keto-disac_hyd"/>
    <property type="match status" value="1"/>
</dbReference>
<dbReference type="AlphaFoldDB" id="A0A381Z5N8"/>
<proteinExistence type="predicted"/>
<organism evidence="2">
    <name type="scientific">marine metagenome</name>
    <dbReference type="NCBI Taxonomy" id="408172"/>
    <lineage>
        <taxon>unclassified sequences</taxon>
        <taxon>metagenomes</taxon>
        <taxon>ecological metagenomes</taxon>
    </lineage>
</organism>
<dbReference type="InterPro" id="IPR010496">
    <property type="entry name" value="AL/BT2_dom"/>
</dbReference>
<sequence>VNASNLSVVIFMKTTNLPFNGQAVLFAGLLAAILGNGCVTPTVGSPDLFNGKDLDGWQVTDFAGGGKIEVKDGEIHIAMGELISGINLAHQNIPRTNYELSAEAIKLEGNDFFCGLTFPVGDTFASFIPGGWGGTVVGISSIDGMDAAENETATFKKFDNNRWYRFRVRVTPGKIQCWVDDEMAVDLLLEDRTIALRPGPIELSVPIGITAFQTVARIRNIRLQPIKP</sequence>
<evidence type="ECO:0000259" key="1">
    <source>
        <dbReference type="Pfam" id="PF06439"/>
    </source>
</evidence>
<dbReference type="EMBL" id="UINC01019950">
    <property type="protein sequence ID" value="SVA84251.1"/>
    <property type="molecule type" value="Genomic_DNA"/>
</dbReference>
<name>A0A381Z5N8_9ZZZZ</name>
<feature type="non-terminal residue" evidence="2">
    <location>
        <position position="1"/>
    </location>
</feature>
<reference evidence="2" key="1">
    <citation type="submission" date="2018-05" db="EMBL/GenBank/DDBJ databases">
        <authorList>
            <person name="Lanie J.A."/>
            <person name="Ng W.-L."/>
            <person name="Kazmierczak K.M."/>
            <person name="Andrzejewski T.M."/>
            <person name="Davidsen T.M."/>
            <person name="Wayne K.J."/>
            <person name="Tettelin H."/>
            <person name="Glass J.I."/>
            <person name="Rusch D."/>
            <person name="Podicherti R."/>
            <person name="Tsui H.-C.T."/>
            <person name="Winkler M.E."/>
        </authorList>
    </citation>
    <scope>NUCLEOTIDE SEQUENCE</scope>
</reference>
<accession>A0A381Z5N8</accession>
<dbReference type="Gene3D" id="2.60.120.560">
    <property type="entry name" value="Exo-inulinase, domain 1"/>
    <property type="match status" value="1"/>
</dbReference>
<evidence type="ECO:0000313" key="2">
    <source>
        <dbReference type="EMBL" id="SVA84251.1"/>
    </source>
</evidence>